<sequence length="227" mass="26177">MNATAIILTCERDKRMSALLLRGLEKYWPEIQPLVVLDTDRSTEADIPGDVRDVVRRVPYLRRVFDAWQLSPTEDIYILDSDCLICGHPYDFGVPAYQGVKGHRDDESGIQIWRDLGVEFSTVIPRFVGGVFSAKRSMWADNVDLAIEYVRECVKRGHDQVKYPGVICEQSLQAGLWRKTYPDNPLDFQKYPINNITPDQVIFHIGCRKVARYLDGMLDDYEAKYLR</sequence>
<accession>A0A6M3IR77</accession>
<reference evidence="1" key="1">
    <citation type="submission" date="2020-03" db="EMBL/GenBank/DDBJ databases">
        <title>The deep terrestrial virosphere.</title>
        <authorList>
            <person name="Holmfeldt K."/>
            <person name="Nilsson E."/>
            <person name="Simone D."/>
            <person name="Lopez-Fernandez M."/>
            <person name="Wu X."/>
            <person name="de Brujin I."/>
            <person name="Lundin D."/>
            <person name="Andersson A."/>
            <person name="Bertilsson S."/>
            <person name="Dopson M."/>
        </authorList>
    </citation>
    <scope>NUCLEOTIDE SEQUENCE</scope>
    <source>
        <strain evidence="1">MM415B01220</strain>
    </source>
</reference>
<proteinExistence type="predicted"/>
<evidence type="ECO:0000313" key="1">
    <source>
        <dbReference type="EMBL" id="QJA59933.1"/>
    </source>
</evidence>
<protein>
    <submittedName>
        <fullName evidence="1">Uncharacterized protein</fullName>
    </submittedName>
</protein>
<dbReference type="EMBL" id="MT141389">
    <property type="protein sequence ID" value="QJA59933.1"/>
    <property type="molecule type" value="Genomic_DNA"/>
</dbReference>
<dbReference type="AlphaFoldDB" id="A0A6M3IR77"/>
<organism evidence="1">
    <name type="scientific">viral metagenome</name>
    <dbReference type="NCBI Taxonomy" id="1070528"/>
    <lineage>
        <taxon>unclassified sequences</taxon>
        <taxon>metagenomes</taxon>
        <taxon>organismal metagenomes</taxon>
    </lineage>
</organism>
<name>A0A6M3IR77_9ZZZZ</name>
<gene>
    <name evidence="1" type="ORF">MM415B01220_0011</name>
</gene>